<feature type="transmembrane region" description="Helical" evidence="2">
    <location>
        <begin position="6"/>
        <end position="27"/>
    </location>
</feature>
<comment type="caution">
    <text evidence="3">The sequence shown here is derived from an EMBL/GenBank/DDBJ whole genome shotgun (WGS) entry which is preliminary data.</text>
</comment>
<sequence length="119" mass="13242">MQGRRSAGVTLIALLLVFCLQGAWLFISPTRSRSLVRRTAEGKASPPRDLEPQLSPDDTYQMPRTPEDEKDMNFWRSDFDDLPAEEKLQSPLVILGFALLLLPFVGGVYYLATGGGLDE</sequence>
<feature type="transmembrane region" description="Helical" evidence="2">
    <location>
        <begin position="92"/>
        <end position="112"/>
    </location>
</feature>
<evidence type="ECO:0000313" key="4">
    <source>
        <dbReference type="Proteomes" id="UP001642464"/>
    </source>
</evidence>
<dbReference type="EMBL" id="CAXAMM010022903">
    <property type="protein sequence ID" value="CAK9052736.1"/>
    <property type="molecule type" value="Genomic_DNA"/>
</dbReference>
<gene>
    <name evidence="3" type="ORF">SCF082_LOCUS28817</name>
</gene>
<dbReference type="Proteomes" id="UP001642464">
    <property type="component" value="Unassembled WGS sequence"/>
</dbReference>
<accession>A0ABP0MMM3</accession>
<feature type="compositionally biased region" description="Basic and acidic residues" evidence="1">
    <location>
        <begin position="38"/>
        <end position="51"/>
    </location>
</feature>
<keyword evidence="2" id="KW-0812">Transmembrane</keyword>
<keyword evidence="2" id="KW-1133">Transmembrane helix</keyword>
<keyword evidence="4" id="KW-1185">Reference proteome</keyword>
<organism evidence="3 4">
    <name type="scientific">Durusdinium trenchii</name>
    <dbReference type="NCBI Taxonomy" id="1381693"/>
    <lineage>
        <taxon>Eukaryota</taxon>
        <taxon>Sar</taxon>
        <taxon>Alveolata</taxon>
        <taxon>Dinophyceae</taxon>
        <taxon>Suessiales</taxon>
        <taxon>Symbiodiniaceae</taxon>
        <taxon>Durusdinium</taxon>
    </lineage>
</organism>
<evidence type="ECO:0000313" key="3">
    <source>
        <dbReference type="EMBL" id="CAK9052736.1"/>
    </source>
</evidence>
<name>A0ABP0MMM3_9DINO</name>
<proteinExistence type="predicted"/>
<feature type="region of interest" description="Disordered" evidence="1">
    <location>
        <begin position="37"/>
        <end position="73"/>
    </location>
</feature>
<keyword evidence="2" id="KW-0472">Membrane</keyword>
<protein>
    <submittedName>
        <fullName evidence="3">Uncharacterized protein</fullName>
    </submittedName>
</protein>
<evidence type="ECO:0000256" key="1">
    <source>
        <dbReference type="SAM" id="MobiDB-lite"/>
    </source>
</evidence>
<reference evidence="3 4" key="1">
    <citation type="submission" date="2024-02" db="EMBL/GenBank/DDBJ databases">
        <authorList>
            <person name="Chen Y."/>
            <person name="Shah S."/>
            <person name="Dougan E. K."/>
            <person name="Thang M."/>
            <person name="Chan C."/>
        </authorList>
    </citation>
    <scope>NUCLEOTIDE SEQUENCE [LARGE SCALE GENOMIC DNA]</scope>
</reference>
<evidence type="ECO:0000256" key="2">
    <source>
        <dbReference type="SAM" id="Phobius"/>
    </source>
</evidence>